<accession>A0ABS6S2V3</accession>
<protein>
    <submittedName>
        <fullName evidence="6">Recombinase family protein</fullName>
    </submittedName>
</protein>
<evidence type="ECO:0000313" key="7">
    <source>
        <dbReference type="Proteomes" id="UP001196980"/>
    </source>
</evidence>
<evidence type="ECO:0000256" key="1">
    <source>
        <dbReference type="ARBA" id="ARBA00023125"/>
    </source>
</evidence>
<dbReference type="SMART" id="SM00857">
    <property type="entry name" value="Resolvase"/>
    <property type="match status" value="1"/>
</dbReference>
<dbReference type="InterPro" id="IPR006118">
    <property type="entry name" value="Recombinase_CS"/>
</dbReference>
<feature type="domain" description="Resolvase/invertase-type recombinase catalytic" evidence="5">
    <location>
        <begin position="3"/>
        <end position="147"/>
    </location>
</feature>
<name>A0ABS6S2V3_9BACT</name>
<dbReference type="RefSeq" id="WP_218253779.1">
    <property type="nucleotide sequence ID" value="NZ_JABXWD010000473.1"/>
</dbReference>
<keyword evidence="2" id="KW-0233">DNA recombination</keyword>
<dbReference type="InterPro" id="IPR006119">
    <property type="entry name" value="Resolv_N"/>
</dbReference>
<dbReference type="PANTHER" id="PTHR30461">
    <property type="entry name" value="DNA-INVERTASE FROM LAMBDOID PROPHAGE"/>
    <property type="match status" value="1"/>
</dbReference>
<evidence type="ECO:0000313" key="6">
    <source>
        <dbReference type="EMBL" id="MBV6343174.1"/>
    </source>
</evidence>
<feature type="active site" description="O-(5'-phospho-DNA)-serine intermediate" evidence="3">
    <location>
        <position position="11"/>
    </location>
</feature>
<evidence type="ECO:0000256" key="4">
    <source>
        <dbReference type="SAM" id="MobiDB-lite"/>
    </source>
</evidence>
<dbReference type="CDD" id="cd03768">
    <property type="entry name" value="SR_ResInv"/>
    <property type="match status" value="1"/>
</dbReference>
<dbReference type="InterPro" id="IPR050639">
    <property type="entry name" value="SSR_resolvase"/>
</dbReference>
<dbReference type="PROSITE" id="PS51736">
    <property type="entry name" value="RECOMBINASES_3"/>
    <property type="match status" value="1"/>
</dbReference>
<comment type="caution">
    <text evidence="6">The sequence shown here is derived from an EMBL/GenBank/DDBJ whole genome shotgun (WGS) entry which is preliminary data.</text>
</comment>
<keyword evidence="1" id="KW-0238">DNA-binding</keyword>
<feature type="region of interest" description="Disordered" evidence="4">
    <location>
        <begin position="144"/>
        <end position="163"/>
    </location>
</feature>
<dbReference type="EMBL" id="JABXWD010000473">
    <property type="protein sequence ID" value="MBV6343174.1"/>
    <property type="molecule type" value="Genomic_DNA"/>
</dbReference>
<dbReference type="PANTHER" id="PTHR30461:SF2">
    <property type="entry name" value="SERINE RECOMBINASE PINE-RELATED"/>
    <property type="match status" value="1"/>
</dbReference>
<evidence type="ECO:0000256" key="3">
    <source>
        <dbReference type="PROSITE-ProRule" id="PRU10137"/>
    </source>
</evidence>
<evidence type="ECO:0000259" key="5">
    <source>
        <dbReference type="PROSITE" id="PS51736"/>
    </source>
</evidence>
<reference evidence="6 7" key="1">
    <citation type="journal article" date="2020" name="J Geophys Res Biogeosci">
        <title>Magnetotaxis as an Adaptation to Enable Bacterial Shuttling of Microbial Sulfur and Sulfur Cycling Across Aquatic Oxic#Anoxic Interfaces.</title>
        <authorList>
            <person name="Li J."/>
            <person name="Liu P."/>
            <person name="Wang J."/>
            <person name="Roberts A.P."/>
            <person name="Pan Y."/>
        </authorList>
    </citation>
    <scope>NUCLEOTIDE SEQUENCE [LARGE SCALE GENOMIC DNA]</scope>
    <source>
        <strain evidence="6 7">MYR-1_YQ</strain>
    </source>
</reference>
<dbReference type="PROSITE" id="PS00397">
    <property type="entry name" value="RECOMBINASES_1"/>
    <property type="match status" value="1"/>
</dbReference>
<keyword evidence="7" id="KW-1185">Reference proteome</keyword>
<gene>
    <name evidence="6" type="ORF">HWQ67_16460</name>
</gene>
<dbReference type="Pfam" id="PF00239">
    <property type="entry name" value="Resolvase"/>
    <property type="match status" value="1"/>
</dbReference>
<evidence type="ECO:0000256" key="2">
    <source>
        <dbReference type="ARBA" id="ARBA00023172"/>
    </source>
</evidence>
<proteinExistence type="predicted"/>
<feature type="compositionally biased region" description="Basic residues" evidence="4">
    <location>
        <begin position="150"/>
        <end position="163"/>
    </location>
</feature>
<sequence>MAKVVVYLRVSTKEQETDNQLPALKHWIGARNHELVALYREDESAWHSGHQHQLSRLMSDVPKYQPNILLVWALDRLTRQGIGAILQLVNNFRVHGVQVVSYSEPWTEQAGPMRDLLYAIAGWAANFEADRISKRTLAGLDRARAEGKHLGRPHGSKDKGKRKRTGYLLRYANKGGIT</sequence>
<dbReference type="Proteomes" id="UP001196980">
    <property type="component" value="Unassembled WGS sequence"/>
</dbReference>
<organism evidence="6 7">
    <name type="scientific">Candidatus Magnetobacterium casense</name>
    <dbReference type="NCBI Taxonomy" id="1455061"/>
    <lineage>
        <taxon>Bacteria</taxon>
        <taxon>Pseudomonadati</taxon>
        <taxon>Nitrospirota</taxon>
        <taxon>Thermodesulfovibrionia</taxon>
        <taxon>Thermodesulfovibrionales</taxon>
        <taxon>Candidatus Magnetobacteriaceae</taxon>
        <taxon>Candidatus Magnetobacterium</taxon>
    </lineage>
</organism>